<proteinExistence type="predicted"/>
<accession>A0A6J6GE80</accession>
<dbReference type="Gene3D" id="3.60.40.10">
    <property type="entry name" value="PPM-type phosphatase domain"/>
    <property type="match status" value="1"/>
</dbReference>
<dbReference type="InterPro" id="IPR001932">
    <property type="entry name" value="PPM-type_phosphatase-like_dom"/>
</dbReference>
<evidence type="ECO:0000313" key="3">
    <source>
        <dbReference type="EMBL" id="CAB4598159.1"/>
    </source>
</evidence>
<dbReference type="SMART" id="SM00332">
    <property type="entry name" value="PP2Cc"/>
    <property type="match status" value="1"/>
</dbReference>
<gene>
    <name evidence="3" type="ORF">UFOPK1493_04134</name>
</gene>
<feature type="region of interest" description="Disordered" evidence="1">
    <location>
        <begin position="28"/>
        <end position="79"/>
    </location>
</feature>
<evidence type="ECO:0000259" key="2">
    <source>
        <dbReference type="PROSITE" id="PS51746"/>
    </source>
</evidence>
<feature type="domain" description="PPM-type phosphatase" evidence="2">
    <location>
        <begin position="123"/>
        <end position="379"/>
    </location>
</feature>
<organism evidence="3">
    <name type="scientific">freshwater metagenome</name>
    <dbReference type="NCBI Taxonomy" id="449393"/>
    <lineage>
        <taxon>unclassified sequences</taxon>
        <taxon>metagenomes</taxon>
        <taxon>ecological metagenomes</taxon>
    </lineage>
</organism>
<dbReference type="AlphaFoldDB" id="A0A6J6GE80"/>
<evidence type="ECO:0000256" key="1">
    <source>
        <dbReference type="SAM" id="MobiDB-lite"/>
    </source>
</evidence>
<dbReference type="SUPFAM" id="SSF81606">
    <property type="entry name" value="PP2C-like"/>
    <property type="match status" value="1"/>
</dbReference>
<protein>
    <submittedName>
        <fullName evidence="3">Unannotated protein</fullName>
    </submittedName>
</protein>
<name>A0A6J6GE80_9ZZZZ</name>
<dbReference type="InterPro" id="IPR036457">
    <property type="entry name" value="PPM-type-like_dom_sf"/>
</dbReference>
<dbReference type="PROSITE" id="PS51746">
    <property type="entry name" value="PPM_2"/>
    <property type="match status" value="1"/>
</dbReference>
<dbReference type="Pfam" id="PF13672">
    <property type="entry name" value="PP2C_2"/>
    <property type="match status" value="1"/>
</dbReference>
<dbReference type="SMART" id="SM00331">
    <property type="entry name" value="PP2C_SIG"/>
    <property type="match status" value="1"/>
</dbReference>
<dbReference type="EMBL" id="CAEZSR010000291">
    <property type="protein sequence ID" value="CAB4598159.1"/>
    <property type="molecule type" value="Genomic_DNA"/>
</dbReference>
<dbReference type="CDD" id="cd00143">
    <property type="entry name" value="PP2Cc"/>
    <property type="match status" value="1"/>
</dbReference>
<reference evidence="3" key="1">
    <citation type="submission" date="2020-05" db="EMBL/GenBank/DDBJ databases">
        <authorList>
            <person name="Chiriac C."/>
            <person name="Salcher M."/>
            <person name="Ghai R."/>
            <person name="Kavagutti S V."/>
        </authorList>
    </citation>
    <scope>NUCLEOTIDE SEQUENCE</scope>
</reference>
<sequence length="393" mass="39872">MSCPHCAAPVADGDAFCEACGGDLGTGASPAETTSASTDPAPTASASAPTTAGPDDETADHPRTHLLVPDGRARDLDGRSMDVDTSVPCVACGAAVGDDGFCTVCGHRARTRREHWTETHGDRVGAVCDKGISHARNEDAMATTVSETGVVVLVVCDGVTTAPDSDRASLAASVAAAEMLAAVPAGAGGTGSTASRVSAWQPLLVGSCRVANAEAVAAARALGDPPEPPSCTFVAAVLDGDLVATAWCGDSRAYWLPDDGEGEQLTVDHSLGTQLIRSGLTPEEAEADPRSHTITRWLGADSVDPTPEFRAVVLDRPGWLLVCSDGMWNYASSPAELSALLARAAADGATTATARAESLAAFANGCGGRDNITVALARWEPPLPSTPTAAEGS</sequence>
<feature type="compositionally biased region" description="Low complexity" evidence="1">
    <location>
        <begin position="28"/>
        <end position="53"/>
    </location>
</feature>